<dbReference type="Pfam" id="PF21517">
    <property type="entry name" value="HTH_Tnp_Tc3_2_like"/>
    <property type="match status" value="1"/>
</dbReference>
<dbReference type="EnsemblMetazoa" id="CJA01428.1">
    <property type="protein sequence ID" value="CJA01428.1"/>
    <property type="gene ID" value="WBGene00120632"/>
</dbReference>
<comment type="subcellular location">
    <subcellularLocation>
        <location evidence="1">Nucleus</location>
    </subcellularLocation>
</comment>
<dbReference type="Gene3D" id="1.10.10.10">
    <property type="entry name" value="Winged helix-like DNA-binding domain superfamily/Winged helix DNA-binding domain"/>
    <property type="match status" value="1"/>
</dbReference>
<dbReference type="InterPro" id="IPR048703">
    <property type="entry name" value="Tnp_Tc3-like_HTH"/>
</dbReference>
<dbReference type="InterPro" id="IPR009057">
    <property type="entry name" value="Homeodomain-like_sf"/>
</dbReference>
<feature type="domain" description="Transposable element Tc3 transposase-like DNA-binding HTH" evidence="4">
    <location>
        <begin position="59"/>
        <end position="96"/>
    </location>
</feature>
<dbReference type="Proteomes" id="UP000005237">
    <property type="component" value="Unassembled WGS sequence"/>
</dbReference>
<evidence type="ECO:0000259" key="4">
    <source>
        <dbReference type="Pfam" id="PF21517"/>
    </source>
</evidence>
<dbReference type="InterPro" id="IPR036397">
    <property type="entry name" value="RNaseH_sf"/>
</dbReference>
<accession>A0A8R1HH65</accession>
<dbReference type="AlphaFoldDB" id="A0A8R1HH65"/>
<reference evidence="6" key="1">
    <citation type="submission" date="2010-08" db="EMBL/GenBank/DDBJ databases">
        <authorList>
            <consortium name="Caenorhabditis japonica Sequencing Consortium"/>
            <person name="Wilson R.K."/>
        </authorList>
    </citation>
    <scope>NUCLEOTIDE SEQUENCE [LARGE SCALE GENOMIC DNA]</scope>
    <source>
        <strain evidence="6">DF5081</strain>
    </source>
</reference>
<proteinExistence type="predicted"/>
<dbReference type="PANTHER" id="PTHR23022">
    <property type="entry name" value="TRANSPOSABLE ELEMENT-RELATED"/>
    <property type="match status" value="1"/>
</dbReference>
<sequence length="331" mass="38227">MLTVAEKASITAFKTAEWANRAIDKHLNRSHDSINRFVSNPNPNKQKKKTGPAPKLNSRARRSVTRVASNSMKSCNDINQELNLGVSKWTVWRALKEDPNTTRAVMRSAPRLTNVHKARRLDFARRNMSTNWEKIIFSDEKKFNLNGPDGYKSYWHDLRKDPAVFSKRNFGGGSLMVWGAFSSAGYLELAFTTCRMNSTDYQDVLQNHLLPFRRRFNRLQFTFQKDNAAIHVSRSTLDWFQSKKIDVLPWPACYPDLNPMENVWGELVRRLYIHGKKYDTVGHLKNALTAEWSLLEQEFTSKSTQYIPNLINSMPNRVYDVITAKGSSIKY</sequence>
<evidence type="ECO:0000259" key="3">
    <source>
        <dbReference type="Pfam" id="PF13358"/>
    </source>
</evidence>
<name>A0A8R1HH65_CAEJA</name>
<dbReference type="InterPro" id="IPR052338">
    <property type="entry name" value="Transposase_5"/>
</dbReference>
<evidence type="ECO:0000256" key="1">
    <source>
        <dbReference type="ARBA" id="ARBA00004123"/>
    </source>
</evidence>
<dbReference type="GO" id="GO:0003676">
    <property type="term" value="F:nucleic acid binding"/>
    <property type="evidence" value="ECO:0007669"/>
    <property type="project" value="InterPro"/>
</dbReference>
<feature type="region of interest" description="Disordered" evidence="2">
    <location>
        <begin position="31"/>
        <end position="62"/>
    </location>
</feature>
<dbReference type="PANTHER" id="PTHR23022:SF129">
    <property type="entry name" value="TRANSPOSABLE ELEMENT TC3 TRANSPOSASE"/>
    <property type="match status" value="1"/>
</dbReference>
<dbReference type="Gene3D" id="1.10.10.60">
    <property type="entry name" value="Homeodomain-like"/>
    <property type="match status" value="1"/>
</dbReference>
<dbReference type="InterPro" id="IPR036388">
    <property type="entry name" value="WH-like_DNA-bd_sf"/>
</dbReference>
<dbReference type="Gene3D" id="3.30.420.10">
    <property type="entry name" value="Ribonuclease H-like superfamily/Ribonuclease H"/>
    <property type="match status" value="1"/>
</dbReference>
<dbReference type="OMA" id="RWKARTE"/>
<evidence type="ECO:0000313" key="6">
    <source>
        <dbReference type="Proteomes" id="UP000005237"/>
    </source>
</evidence>
<evidence type="ECO:0000256" key="2">
    <source>
        <dbReference type="SAM" id="MobiDB-lite"/>
    </source>
</evidence>
<dbReference type="GO" id="GO:0005634">
    <property type="term" value="C:nucleus"/>
    <property type="evidence" value="ECO:0007669"/>
    <property type="project" value="UniProtKB-SubCell"/>
</dbReference>
<protein>
    <recommendedName>
        <fullName evidence="7">Tc1-like transposase DDE domain-containing protein</fullName>
    </recommendedName>
</protein>
<dbReference type="Pfam" id="PF13358">
    <property type="entry name" value="DDE_3"/>
    <property type="match status" value="1"/>
</dbReference>
<dbReference type="SUPFAM" id="SSF46689">
    <property type="entry name" value="Homeodomain-like"/>
    <property type="match status" value="1"/>
</dbReference>
<reference evidence="5" key="2">
    <citation type="submission" date="2022-06" db="UniProtKB">
        <authorList>
            <consortium name="EnsemblMetazoa"/>
        </authorList>
    </citation>
    <scope>IDENTIFICATION</scope>
    <source>
        <strain evidence="5">DF5081</strain>
    </source>
</reference>
<evidence type="ECO:0008006" key="7">
    <source>
        <dbReference type="Google" id="ProtNLM"/>
    </source>
</evidence>
<keyword evidence="6" id="KW-1185">Reference proteome</keyword>
<organism evidence="5 6">
    <name type="scientific">Caenorhabditis japonica</name>
    <dbReference type="NCBI Taxonomy" id="281687"/>
    <lineage>
        <taxon>Eukaryota</taxon>
        <taxon>Metazoa</taxon>
        <taxon>Ecdysozoa</taxon>
        <taxon>Nematoda</taxon>
        <taxon>Chromadorea</taxon>
        <taxon>Rhabditida</taxon>
        <taxon>Rhabditina</taxon>
        <taxon>Rhabditomorpha</taxon>
        <taxon>Rhabditoidea</taxon>
        <taxon>Rhabditidae</taxon>
        <taxon>Peloderinae</taxon>
        <taxon>Caenorhabditis</taxon>
    </lineage>
</organism>
<evidence type="ECO:0000313" key="5">
    <source>
        <dbReference type="EnsemblMetazoa" id="CJA01428.1"/>
    </source>
</evidence>
<feature type="domain" description="Tc1-like transposase DDE" evidence="3">
    <location>
        <begin position="135"/>
        <end position="272"/>
    </location>
</feature>
<dbReference type="InterPro" id="IPR038717">
    <property type="entry name" value="Tc1-like_DDE_dom"/>
</dbReference>